<feature type="binding site" evidence="13">
    <location>
        <begin position="287"/>
        <end position="289"/>
    </location>
    <ligand>
        <name>4-CDP-2-C-methyl-D-erythritol 2-phosphate</name>
        <dbReference type="ChEBI" id="CHEBI:57919"/>
    </ligand>
</feature>
<dbReference type="HAMAP" id="MF_01520">
    <property type="entry name" value="IspDF"/>
    <property type="match status" value="1"/>
</dbReference>
<dbReference type="GO" id="GO:0019288">
    <property type="term" value="P:isopentenyl diphosphate biosynthetic process, methylerythritol 4-phosphate pathway"/>
    <property type="evidence" value="ECO:0007669"/>
    <property type="project" value="UniProtKB-UniRule"/>
</dbReference>
<dbReference type="InterPro" id="IPR034683">
    <property type="entry name" value="IspD/TarI"/>
</dbReference>
<comment type="pathway">
    <text evidence="4 13">Isoprenoid biosynthesis; isopentenyl diphosphate biosynthesis via DXP pathway; isopentenyl diphosphate from 1-deoxy-D-xylulose 5-phosphate: step 4/6.</text>
</comment>
<keyword evidence="9 13" id="KW-0479">Metal-binding</keyword>
<evidence type="ECO:0000256" key="1">
    <source>
        <dbReference type="ARBA" id="ARBA00000200"/>
    </source>
</evidence>
<dbReference type="InterPro" id="IPR001228">
    <property type="entry name" value="IspD"/>
</dbReference>
<keyword evidence="8 13" id="KW-0548">Nucleotidyltransferase</keyword>
<feature type="site" description="Transition state stabilizer" evidence="13">
    <location>
        <position position="265"/>
    </location>
</feature>
<feature type="site" description="Transition state stabilizer" evidence="13">
    <location>
        <position position="21"/>
    </location>
</feature>
<organism evidence="15 16">
    <name type="scientific">Thermodesulfovibrio aggregans</name>
    <dbReference type="NCBI Taxonomy" id="86166"/>
    <lineage>
        <taxon>Bacteria</taxon>
        <taxon>Pseudomonadati</taxon>
        <taxon>Nitrospirota</taxon>
        <taxon>Thermodesulfovibrionia</taxon>
        <taxon>Thermodesulfovibrionales</taxon>
        <taxon>Thermodesulfovibrionaceae</taxon>
        <taxon>Thermodesulfovibrio</taxon>
    </lineage>
</organism>
<dbReference type="InterPro" id="IPR026596">
    <property type="entry name" value="IspD/F"/>
</dbReference>
<dbReference type="OrthoDB" id="9806837at2"/>
<evidence type="ECO:0000256" key="9">
    <source>
        <dbReference type="ARBA" id="ARBA00022723"/>
    </source>
</evidence>
<dbReference type="SUPFAM" id="SSF69765">
    <property type="entry name" value="IpsF-like"/>
    <property type="match status" value="1"/>
</dbReference>
<sequence>MKCSAIIVAAGIGKRFGSSEKVFFEVNGKPLFIWALQIFENLEFINDIWIVTRKEAFEKAYGYLKKFNIKKVREIIEGGKERQDSVYNALKSISHNTDIVLIHDAARPLVSKELVERVYYSLDPNIDGVVPVTKISDTVKWIKRGNIIGGTLNREILRAVQTPQAFWYKKIMEAYKKAYDEGVYGTDDAFLIERYGGKVCTVEGDEKNIKITTKQDIEKMESYLNINSIYNIRVGIGYDSHRLVSGRKLIIGGVEIPYEKGLAGHSDADVLIHAIIDALMGAAGAGDIGMHFPDSDPQYKDISSLVLLEKALKFVKEQKIEPLWIDCTVFAEKPKLSPYIPKMIENLQKLGLNVNIKAKTGEGIGFVGRGEGIAAQAVCLSRIKLEP</sequence>
<evidence type="ECO:0000256" key="3">
    <source>
        <dbReference type="ARBA" id="ARBA00001968"/>
    </source>
</evidence>
<proteinExistence type="inferred from homology"/>
<accession>A0A0U9HQ86</accession>
<keyword evidence="12 13" id="KW-0511">Multifunctional enzyme</keyword>
<comment type="caution">
    <text evidence="13">Lacks conserved residue(s) required for the propagation of feature annotation.</text>
</comment>
<feature type="binding site" evidence="13">
    <location>
        <position position="241"/>
    </location>
    <ligand>
        <name>a divalent metal cation</name>
        <dbReference type="ChEBI" id="CHEBI:60240"/>
    </ligand>
</feature>
<reference evidence="16" key="1">
    <citation type="submission" date="2016-01" db="EMBL/GenBank/DDBJ databases">
        <title>Draft genome sequence of Thermodesulfovibrio aggregans strain TGE-P1.</title>
        <authorList>
            <person name="Sekiguchi Y."/>
            <person name="Ohashi A."/>
            <person name="Matsuura N."/>
            <person name="Tourlousse M.D."/>
        </authorList>
    </citation>
    <scope>NUCLEOTIDE SEQUENCE [LARGE SCALE GENOMIC DNA]</scope>
    <source>
        <strain evidence="16">TGE-P1</strain>
    </source>
</reference>
<keyword evidence="16" id="KW-1185">Reference proteome</keyword>
<evidence type="ECO:0000256" key="4">
    <source>
        <dbReference type="ARBA" id="ARBA00004709"/>
    </source>
</evidence>
<comment type="caution">
    <text evidence="15">The sequence shown here is derived from an EMBL/GenBank/DDBJ whole genome shotgun (WGS) entry which is preliminary data.</text>
</comment>
<dbReference type="InterPro" id="IPR029044">
    <property type="entry name" value="Nucleotide-diphossugar_trans"/>
</dbReference>
<comment type="pathway">
    <text evidence="5 13">Isoprenoid biosynthesis; isopentenyl diphosphate biosynthesis via DXP pathway; isopentenyl diphosphate from 1-deoxy-D-xylulose 5-phosphate: step 2/6.</text>
</comment>
<feature type="binding site" evidence="13">
    <location>
        <begin position="239"/>
        <end position="241"/>
    </location>
    <ligand>
        <name>4-CDP-2-C-methyl-D-erythritol 2-phosphate</name>
        <dbReference type="ChEBI" id="CHEBI:57919"/>
    </ligand>
</feature>
<feature type="binding site" evidence="13">
    <location>
        <begin position="265"/>
        <end position="266"/>
    </location>
    <ligand>
        <name>4-CDP-2-C-methyl-D-erythritol 2-phosphate</name>
        <dbReference type="ChEBI" id="CHEBI:57919"/>
    </ligand>
</feature>
<dbReference type="STRING" id="86166.TAGGR_284"/>
<feature type="site" description="Positions MEP for the nucleophilic attack" evidence="13">
    <location>
        <position position="210"/>
    </location>
</feature>
<evidence type="ECO:0000256" key="8">
    <source>
        <dbReference type="ARBA" id="ARBA00022695"/>
    </source>
</evidence>
<name>A0A0U9HQ86_9BACT</name>
<dbReference type="GO" id="GO:0008685">
    <property type="term" value="F:2-C-methyl-D-erythritol 2,4-cyclodiphosphate synthase activity"/>
    <property type="evidence" value="ECO:0007669"/>
    <property type="project" value="UniProtKB-UniRule"/>
</dbReference>
<dbReference type="UniPathway" id="UPA00056">
    <property type="reaction ID" value="UER00093"/>
</dbReference>
<evidence type="ECO:0000256" key="11">
    <source>
        <dbReference type="ARBA" id="ARBA00023239"/>
    </source>
</evidence>
<comment type="similarity">
    <text evidence="13">In the N-terminal section; belongs to the IspD/TarI cytidylyltransferase family. IspD subfamily.</text>
</comment>
<keyword evidence="11 13" id="KW-0456">Lyase</keyword>
<gene>
    <name evidence="13" type="primary">ispDF</name>
    <name evidence="15" type="ORF">TAGGR_284</name>
</gene>
<comment type="similarity">
    <text evidence="13">In the C-terminal section; belongs to the IspF family.</text>
</comment>
<keyword evidence="7 13" id="KW-0808">Transferase</keyword>
<dbReference type="PROSITE" id="PS01350">
    <property type="entry name" value="ISPF"/>
    <property type="match status" value="1"/>
</dbReference>
<dbReference type="NCBIfam" id="TIGR00453">
    <property type="entry name" value="ispD"/>
    <property type="match status" value="1"/>
</dbReference>
<dbReference type="GO" id="GO:0016114">
    <property type="term" value="P:terpenoid biosynthetic process"/>
    <property type="evidence" value="ECO:0007669"/>
    <property type="project" value="InterPro"/>
</dbReference>
<comment type="catalytic activity">
    <reaction evidence="1 13">
        <text>4-CDP-2-C-methyl-D-erythritol 2-phosphate = 2-C-methyl-D-erythritol 2,4-cyclic diphosphate + CMP</text>
        <dbReference type="Rhea" id="RHEA:23864"/>
        <dbReference type="ChEBI" id="CHEBI:57919"/>
        <dbReference type="ChEBI" id="CHEBI:58483"/>
        <dbReference type="ChEBI" id="CHEBI:60377"/>
        <dbReference type="EC" id="4.6.1.12"/>
    </reaction>
</comment>
<evidence type="ECO:0000256" key="7">
    <source>
        <dbReference type="ARBA" id="ARBA00022679"/>
    </source>
</evidence>
<feature type="binding site" evidence="13">
    <location>
        <begin position="292"/>
        <end position="296"/>
    </location>
    <ligand>
        <name>4-CDP-2-C-methyl-D-erythritol 2-phosphate</name>
        <dbReference type="ChEBI" id="CHEBI:57919"/>
    </ligand>
</feature>
<dbReference type="Pfam" id="PF02542">
    <property type="entry name" value="YgbB"/>
    <property type="match status" value="1"/>
</dbReference>
<dbReference type="CDD" id="cd00554">
    <property type="entry name" value="MECDP_synthase"/>
    <property type="match status" value="1"/>
</dbReference>
<feature type="binding site" evidence="13">
    <location>
        <position position="369"/>
    </location>
    <ligand>
        <name>4-CDP-2-C-methyl-D-erythritol 2-phosphate</name>
        <dbReference type="ChEBI" id="CHEBI:57919"/>
    </ligand>
</feature>
<dbReference type="EC" id="2.7.7.60" evidence="13"/>
<evidence type="ECO:0000313" key="16">
    <source>
        <dbReference type="Proteomes" id="UP000054976"/>
    </source>
</evidence>
<feature type="region of interest" description="2-C-methyl-D-erythritol 4-phosphate cytidylyltransferase" evidence="13">
    <location>
        <begin position="1"/>
        <end position="232"/>
    </location>
</feature>
<dbReference type="CDD" id="cd02516">
    <property type="entry name" value="CDP-ME_synthetase"/>
    <property type="match status" value="1"/>
</dbReference>
<dbReference type="InterPro" id="IPR018294">
    <property type="entry name" value="ISPD_synthase_CS"/>
</dbReference>
<comment type="similarity">
    <text evidence="6">Belongs to the IspD/TarI cytidylyltransferase family. IspD subfamily.</text>
</comment>
<dbReference type="Gene3D" id="3.30.1330.50">
    <property type="entry name" value="2-C-methyl-D-erythritol 2,4-cyclodiphosphate synthase"/>
    <property type="match status" value="1"/>
</dbReference>
<dbReference type="PROSITE" id="PS01295">
    <property type="entry name" value="ISPD"/>
    <property type="match status" value="1"/>
</dbReference>
<dbReference type="HAMAP" id="MF_00107">
    <property type="entry name" value="IspF"/>
    <property type="match status" value="1"/>
</dbReference>
<protein>
    <recommendedName>
        <fullName evidence="13">Bifunctional enzyme IspD/IspF</fullName>
    </recommendedName>
    <domain>
        <recommendedName>
            <fullName evidence="13">2-C-methyl-D-erythritol 4-phosphate cytidylyltransferase</fullName>
            <ecNumber evidence="13">2.7.7.60</ecNumber>
        </recommendedName>
        <alternativeName>
            <fullName evidence="13">4-diphosphocytidyl-2C-methyl-D-erythritol synthase</fullName>
        </alternativeName>
        <alternativeName>
            <fullName evidence="13">MEP cytidylyltransferase</fullName>
            <shortName evidence="13">MCT</shortName>
        </alternativeName>
    </domain>
    <domain>
        <recommendedName>
            <fullName evidence="13">2-C-methyl-D-erythritol 2,4-cyclodiphosphate synthase</fullName>
            <shortName evidence="13">MECDP-synthase</shortName>
            <shortName evidence="13">MECPP-synthase</shortName>
            <shortName evidence="13">MECPS</shortName>
            <ecNumber evidence="13">4.6.1.12</ecNumber>
        </recommendedName>
    </domain>
</protein>
<evidence type="ECO:0000256" key="13">
    <source>
        <dbReference type="HAMAP-Rule" id="MF_01520"/>
    </source>
</evidence>
<comment type="catalytic activity">
    <reaction evidence="2 13">
        <text>2-C-methyl-D-erythritol 4-phosphate + CTP + H(+) = 4-CDP-2-C-methyl-D-erythritol + diphosphate</text>
        <dbReference type="Rhea" id="RHEA:13429"/>
        <dbReference type="ChEBI" id="CHEBI:15378"/>
        <dbReference type="ChEBI" id="CHEBI:33019"/>
        <dbReference type="ChEBI" id="CHEBI:37563"/>
        <dbReference type="ChEBI" id="CHEBI:57823"/>
        <dbReference type="ChEBI" id="CHEBI:58262"/>
        <dbReference type="EC" id="2.7.7.60"/>
    </reaction>
</comment>
<comment type="function">
    <text evidence="13">Bifunctional enzyme that catalyzes the formation of 4-diphosphocytidyl-2-C-methyl-D-erythritol from CTP and 2-C-methyl-D-erythritol 4-phosphate (MEP) (IspD), and catalyzes the conversion of 4-diphosphocytidyl-2-C-methyl-D-erythritol 2-phosphate (CDP-ME2P) to 2-C-methyl-D-erythritol 2,4-cyclodiphosphate (ME-CPP) with a corresponding release of cytidine 5-monophosphate (CMP) (IspF).</text>
</comment>
<feature type="site" description="Transition state stabilizer" evidence="13">
    <location>
        <position position="360"/>
    </location>
</feature>
<evidence type="ECO:0000259" key="14">
    <source>
        <dbReference type="Pfam" id="PF02542"/>
    </source>
</evidence>
<dbReference type="HAMAP" id="MF_00108">
    <property type="entry name" value="IspD"/>
    <property type="match status" value="1"/>
</dbReference>
<dbReference type="Proteomes" id="UP000054976">
    <property type="component" value="Unassembled WGS sequence"/>
</dbReference>
<dbReference type="NCBIfam" id="TIGR00151">
    <property type="entry name" value="ispF"/>
    <property type="match status" value="1"/>
</dbReference>
<evidence type="ECO:0000256" key="12">
    <source>
        <dbReference type="ARBA" id="ARBA00023268"/>
    </source>
</evidence>
<feature type="binding site" evidence="13">
    <location>
        <position position="273"/>
    </location>
    <ligand>
        <name>a divalent metal cation</name>
        <dbReference type="ChEBI" id="CHEBI:60240"/>
    </ligand>
</feature>
<feature type="site" description="Positions MEP for the nucleophilic attack" evidence="13">
    <location>
        <position position="154"/>
    </location>
</feature>
<dbReference type="PANTHER" id="PTHR43181">
    <property type="entry name" value="2-C-METHYL-D-ERYTHRITOL 2,4-CYCLODIPHOSPHATE SYNTHASE, CHLOROPLASTIC"/>
    <property type="match status" value="1"/>
</dbReference>
<feature type="domain" description="2-C-methyl-D-erythritol 2,4-cyclodiphosphate synthase" evidence="14">
    <location>
        <begin position="232"/>
        <end position="380"/>
    </location>
</feature>
<dbReference type="InterPro" id="IPR020555">
    <property type="entry name" value="MECDP_synthase_CS"/>
</dbReference>
<feature type="binding site" evidence="13">
    <location>
        <position position="366"/>
    </location>
    <ligand>
        <name>4-CDP-2-C-methyl-D-erythritol 2-phosphate</name>
        <dbReference type="ChEBI" id="CHEBI:57919"/>
    </ligand>
</feature>
<comment type="cofactor">
    <cofactor evidence="3 13">
        <name>a divalent metal cation</name>
        <dbReference type="ChEBI" id="CHEBI:60240"/>
    </cofactor>
</comment>
<dbReference type="GO" id="GO:0046872">
    <property type="term" value="F:metal ion binding"/>
    <property type="evidence" value="ECO:0007669"/>
    <property type="project" value="UniProtKB-KW"/>
</dbReference>
<feature type="binding site" evidence="13">
    <location>
        <position position="239"/>
    </location>
    <ligand>
        <name>a divalent metal cation</name>
        <dbReference type="ChEBI" id="CHEBI:60240"/>
    </ligand>
</feature>
<evidence type="ECO:0000313" key="15">
    <source>
        <dbReference type="EMBL" id="GAQ95198.1"/>
    </source>
</evidence>
<keyword evidence="10 13" id="KW-0414">Isoprene biosynthesis</keyword>
<dbReference type="SUPFAM" id="SSF53448">
    <property type="entry name" value="Nucleotide-diphospho-sugar transferases"/>
    <property type="match status" value="1"/>
</dbReference>
<dbReference type="Pfam" id="PF01128">
    <property type="entry name" value="IspD"/>
    <property type="match status" value="1"/>
</dbReference>
<dbReference type="PANTHER" id="PTHR43181:SF1">
    <property type="entry name" value="2-C-METHYL-D-ERYTHRITOL 2,4-CYCLODIPHOSPHATE SYNTHASE, CHLOROPLASTIC"/>
    <property type="match status" value="1"/>
</dbReference>
<evidence type="ECO:0000256" key="10">
    <source>
        <dbReference type="ARBA" id="ARBA00023229"/>
    </source>
</evidence>
<dbReference type="RefSeq" id="WP_153000494.1">
    <property type="nucleotide sequence ID" value="NZ_BCNO01000002.1"/>
</dbReference>
<dbReference type="EC" id="4.6.1.12" evidence="13"/>
<feature type="site" description="Transition state stabilizer" evidence="13">
    <location>
        <position position="15"/>
    </location>
</feature>
<dbReference type="GO" id="GO:0050518">
    <property type="term" value="F:2-C-methyl-D-erythritol 4-phosphate cytidylyltransferase activity"/>
    <property type="evidence" value="ECO:0007669"/>
    <property type="project" value="UniProtKB-UniRule"/>
</dbReference>
<feature type="region of interest" description="2-C-methyl-D-erythritol 2,4-cyclodiphosphate synthase" evidence="13">
    <location>
        <begin position="233"/>
        <end position="387"/>
    </location>
</feature>
<dbReference type="AlphaFoldDB" id="A0A0U9HQ86"/>
<evidence type="ECO:0000256" key="5">
    <source>
        <dbReference type="ARBA" id="ARBA00004787"/>
    </source>
</evidence>
<dbReference type="EMBL" id="BCNO01000002">
    <property type="protein sequence ID" value="GAQ95198.1"/>
    <property type="molecule type" value="Genomic_DNA"/>
</dbReference>
<dbReference type="InterPro" id="IPR036571">
    <property type="entry name" value="MECDP_synthase_sf"/>
</dbReference>
<dbReference type="FunFam" id="3.90.550.10:FF:000003">
    <property type="entry name" value="2-C-methyl-D-erythritol 4-phosphate cytidylyltransferase"/>
    <property type="match status" value="1"/>
</dbReference>
<evidence type="ECO:0000256" key="6">
    <source>
        <dbReference type="ARBA" id="ARBA00009789"/>
    </source>
</evidence>
<dbReference type="InterPro" id="IPR003526">
    <property type="entry name" value="MECDP_synthase"/>
</dbReference>
<dbReference type="Gene3D" id="3.90.550.10">
    <property type="entry name" value="Spore Coat Polysaccharide Biosynthesis Protein SpsA, Chain A"/>
    <property type="match status" value="1"/>
</dbReference>
<evidence type="ECO:0000256" key="2">
    <source>
        <dbReference type="ARBA" id="ARBA00001282"/>
    </source>
</evidence>